<keyword evidence="3" id="KW-1185">Reference proteome</keyword>
<feature type="domain" description="VAN3-binding protein-like auxin canalisation" evidence="1">
    <location>
        <begin position="19"/>
        <end position="153"/>
    </location>
</feature>
<proteinExistence type="predicted"/>
<sequence length="185" mass="19184">MSLFMLSLYHVFGSPNACEGSLVGRWLKERKEKKKEETRAQNAQFPAAVSVAGVVTAIAAIAATTAASSGAGVDEQMAKTDMAVISAATLVAAQCVEMAEAMGADCEHLASVVGSAANVRSAGGIMTLIVSVATLKARALKQVWNIAVAITVEAALDRKHNGPALLWKMISCIFIVVGSAPVEIL</sequence>
<dbReference type="PANTHER" id="PTHR31351:SF4">
    <property type="entry name" value="AUXIN CANALIZATION PROTEIN (DUF828)"/>
    <property type="match status" value="1"/>
</dbReference>
<protein>
    <recommendedName>
        <fullName evidence="1">VAN3-binding protein-like auxin canalisation domain-containing protein</fullName>
    </recommendedName>
</protein>
<dbReference type="PANTHER" id="PTHR31351">
    <property type="entry name" value="EXPRESSED PROTEIN"/>
    <property type="match status" value="1"/>
</dbReference>
<organism evidence="2 3">
    <name type="scientific">Vitis vinifera</name>
    <name type="common">Grape</name>
    <dbReference type="NCBI Taxonomy" id="29760"/>
    <lineage>
        <taxon>Eukaryota</taxon>
        <taxon>Viridiplantae</taxon>
        <taxon>Streptophyta</taxon>
        <taxon>Embryophyta</taxon>
        <taxon>Tracheophyta</taxon>
        <taxon>Spermatophyta</taxon>
        <taxon>Magnoliopsida</taxon>
        <taxon>eudicotyledons</taxon>
        <taxon>Gunneridae</taxon>
        <taxon>Pentapetalae</taxon>
        <taxon>rosids</taxon>
        <taxon>Vitales</taxon>
        <taxon>Vitaceae</taxon>
        <taxon>Viteae</taxon>
        <taxon>Vitis</taxon>
    </lineage>
</organism>
<accession>A0ABY9BSW8</accession>
<name>A0ABY9BSW8_VITVI</name>
<evidence type="ECO:0000313" key="2">
    <source>
        <dbReference type="EMBL" id="WJZ85804.1"/>
    </source>
</evidence>
<reference evidence="2 3" key="1">
    <citation type="journal article" date="2023" name="Hortic Res">
        <title>The complete reference genome for grapevine (Vitis vinifera L.) genetics and breeding.</title>
        <authorList>
            <person name="Shi X."/>
            <person name="Cao S."/>
            <person name="Wang X."/>
            <person name="Huang S."/>
            <person name="Wang Y."/>
            <person name="Liu Z."/>
            <person name="Liu W."/>
            <person name="Leng X."/>
            <person name="Peng Y."/>
            <person name="Wang N."/>
            <person name="Wang Y."/>
            <person name="Ma Z."/>
            <person name="Xu X."/>
            <person name="Zhang F."/>
            <person name="Xue H."/>
            <person name="Zhong H."/>
            <person name="Wang Y."/>
            <person name="Zhang K."/>
            <person name="Velt A."/>
            <person name="Avia K."/>
            <person name="Holtgrawe D."/>
            <person name="Grimplet J."/>
            <person name="Matus J.T."/>
            <person name="Ware D."/>
            <person name="Wu X."/>
            <person name="Wang H."/>
            <person name="Liu C."/>
            <person name="Fang Y."/>
            <person name="Rustenholz C."/>
            <person name="Cheng Z."/>
            <person name="Xiao H."/>
            <person name="Zhou Y."/>
        </authorList>
    </citation>
    <scope>NUCLEOTIDE SEQUENCE [LARGE SCALE GENOMIC DNA]</scope>
    <source>
        <strain evidence="3">cv. Pinot noir / PN40024</strain>
        <tissue evidence="2">Leaf</tissue>
    </source>
</reference>
<dbReference type="Proteomes" id="UP001227230">
    <property type="component" value="Chromosome 4"/>
</dbReference>
<evidence type="ECO:0000313" key="3">
    <source>
        <dbReference type="Proteomes" id="UP001227230"/>
    </source>
</evidence>
<evidence type="ECO:0000259" key="1">
    <source>
        <dbReference type="Pfam" id="PF05703"/>
    </source>
</evidence>
<dbReference type="InterPro" id="IPR008546">
    <property type="entry name" value="VAN3-bd-like_auxin_canal"/>
</dbReference>
<dbReference type="InterPro" id="IPR040269">
    <property type="entry name" value="VAB"/>
</dbReference>
<gene>
    <name evidence="2" type="ORF">VitviT2T_005322</name>
</gene>
<dbReference type="EMBL" id="CP126651">
    <property type="protein sequence ID" value="WJZ85804.1"/>
    <property type="molecule type" value="Genomic_DNA"/>
</dbReference>
<dbReference type="Pfam" id="PF05703">
    <property type="entry name" value="Auxin_canalis"/>
    <property type="match status" value="1"/>
</dbReference>